<dbReference type="STRING" id="1220188.A0A4S3JGF9"/>
<evidence type="ECO:0000256" key="2">
    <source>
        <dbReference type="ARBA" id="ARBA00022737"/>
    </source>
</evidence>
<reference evidence="3 4" key="1">
    <citation type="submission" date="2019-03" db="EMBL/GenBank/DDBJ databases">
        <title>The genome sequence of a newly discovered highly antifungal drug resistant Aspergillus species, Aspergillus tanneri NIH 1004.</title>
        <authorList>
            <person name="Mounaud S."/>
            <person name="Singh I."/>
            <person name="Joardar V."/>
            <person name="Pakala S."/>
            <person name="Pakala S."/>
            <person name="Venepally P."/>
            <person name="Hoover J."/>
            <person name="Nierman W."/>
            <person name="Chung J."/>
            <person name="Losada L."/>
        </authorList>
    </citation>
    <scope>NUCLEOTIDE SEQUENCE [LARGE SCALE GENOMIC DNA]</scope>
    <source>
        <strain evidence="3 4">NIH1004</strain>
    </source>
</reference>
<comment type="caution">
    <text evidence="3">The sequence shown here is derived from an EMBL/GenBank/DDBJ whole genome shotgun (WGS) entry which is preliminary data.</text>
</comment>
<dbReference type="PANTHER" id="PTHR44472:SF1">
    <property type="entry name" value="DDB1 AND CUL4 ASSOCIATED FACTOR 4"/>
    <property type="match status" value="1"/>
</dbReference>
<dbReference type="GO" id="GO:0080008">
    <property type="term" value="C:Cul4-RING E3 ubiquitin ligase complex"/>
    <property type="evidence" value="ECO:0007669"/>
    <property type="project" value="TreeGrafter"/>
</dbReference>
<accession>A0A4S3JGF9</accession>
<dbReference type="PANTHER" id="PTHR44472">
    <property type="entry name" value="DDB1- AND CUL4-ASSOCIATED FACTOR 4-RELATED"/>
    <property type="match status" value="1"/>
</dbReference>
<sequence length="63" mass="7347">MNREIPGFYYADPEKKKYFKIQANHKAAPGAQYSKDAVKRKRVDHEVVTKMPAFLDAYYFDCG</sequence>
<dbReference type="AlphaFoldDB" id="A0A4S3JGF9"/>
<dbReference type="EMBL" id="SOSA01000257">
    <property type="protein sequence ID" value="THC93567.1"/>
    <property type="molecule type" value="Genomic_DNA"/>
</dbReference>
<keyword evidence="2" id="KW-0677">Repeat</keyword>
<dbReference type="VEuPathDB" id="FungiDB:EYZ11_006960"/>
<dbReference type="InterPro" id="IPR052254">
    <property type="entry name" value="CUL4-DDB1_E3_ligase_receptor"/>
</dbReference>
<dbReference type="Proteomes" id="UP000308092">
    <property type="component" value="Unassembled WGS sequence"/>
</dbReference>
<organism evidence="3 4">
    <name type="scientific">Aspergillus tanneri</name>
    <dbReference type="NCBI Taxonomy" id="1220188"/>
    <lineage>
        <taxon>Eukaryota</taxon>
        <taxon>Fungi</taxon>
        <taxon>Dikarya</taxon>
        <taxon>Ascomycota</taxon>
        <taxon>Pezizomycotina</taxon>
        <taxon>Eurotiomycetes</taxon>
        <taxon>Eurotiomycetidae</taxon>
        <taxon>Eurotiales</taxon>
        <taxon>Aspergillaceae</taxon>
        <taxon>Aspergillus</taxon>
        <taxon>Aspergillus subgen. Circumdati</taxon>
    </lineage>
</organism>
<protein>
    <submittedName>
        <fullName evidence="3">Uncharacterized protein</fullName>
    </submittedName>
</protein>
<keyword evidence="1" id="KW-0853">WD repeat</keyword>
<proteinExistence type="predicted"/>
<evidence type="ECO:0000313" key="4">
    <source>
        <dbReference type="Proteomes" id="UP000308092"/>
    </source>
</evidence>
<evidence type="ECO:0000313" key="3">
    <source>
        <dbReference type="EMBL" id="THC93567.1"/>
    </source>
</evidence>
<name>A0A4S3JGF9_9EURO</name>
<gene>
    <name evidence="3" type="ORF">EYZ11_006960</name>
</gene>
<evidence type="ECO:0000256" key="1">
    <source>
        <dbReference type="ARBA" id="ARBA00022574"/>
    </source>
</evidence>
<keyword evidence="4" id="KW-1185">Reference proteome</keyword>